<reference evidence="2" key="1">
    <citation type="journal article" date="2022" name="Front. Genet.">
        <title>Chromosome-Scale Assembly of the Dendrobium nobile Genome Provides Insights Into the Molecular Mechanism of the Biosynthesis of the Medicinal Active Ingredient of Dendrobium.</title>
        <authorList>
            <person name="Xu Q."/>
            <person name="Niu S.-C."/>
            <person name="Li K.-L."/>
            <person name="Zheng P.-J."/>
            <person name="Zhang X.-J."/>
            <person name="Jia Y."/>
            <person name="Liu Y."/>
            <person name="Niu Y.-X."/>
            <person name="Yu L.-H."/>
            <person name="Chen D.-F."/>
            <person name="Zhang G.-Q."/>
        </authorList>
    </citation>
    <scope>NUCLEOTIDE SEQUENCE</scope>
    <source>
        <tissue evidence="2">Leaf</tissue>
    </source>
</reference>
<keyword evidence="1" id="KW-0472">Membrane</keyword>
<name>A0A8T3BJQ0_DENNO</name>
<comment type="caution">
    <text evidence="2">The sequence shown here is derived from an EMBL/GenBank/DDBJ whole genome shotgun (WGS) entry which is preliminary data.</text>
</comment>
<keyword evidence="3" id="KW-1185">Reference proteome</keyword>
<feature type="transmembrane region" description="Helical" evidence="1">
    <location>
        <begin position="20"/>
        <end position="41"/>
    </location>
</feature>
<accession>A0A8T3BJQ0</accession>
<keyword evidence="1" id="KW-0812">Transmembrane</keyword>
<protein>
    <submittedName>
        <fullName evidence="2">Uncharacterized protein</fullName>
    </submittedName>
</protein>
<evidence type="ECO:0000256" key="1">
    <source>
        <dbReference type="SAM" id="Phobius"/>
    </source>
</evidence>
<evidence type="ECO:0000313" key="2">
    <source>
        <dbReference type="EMBL" id="KAI0514040.1"/>
    </source>
</evidence>
<dbReference type="Proteomes" id="UP000829196">
    <property type="component" value="Unassembled WGS sequence"/>
</dbReference>
<evidence type="ECO:0000313" key="3">
    <source>
        <dbReference type="Proteomes" id="UP000829196"/>
    </source>
</evidence>
<organism evidence="2 3">
    <name type="scientific">Dendrobium nobile</name>
    <name type="common">Orchid</name>
    <dbReference type="NCBI Taxonomy" id="94219"/>
    <lineage>
        <taxon>Eukaryota</taxon>
        <taxon>Viridiplantae</taxon>
        <taxon>Streptophyta</taxon>
        <taxon>Embryophyta</taxon>
        <taxon>Tracheophyta</taxon>
        <taxon>Spermatophyta</taxon>
        <taxon>Magnoliopsida</taxon>
        <taxon>Liliopsida</taxon>
        <taxon>Asparagales</taxon>
        <taxon>Orchidaceae</taxon>
        <taxon>Epidendroideae</taxon>
        <taxon>Malaxideae</taxon>
        <taxon>Dendrobiinae</taxon>
        <taxon>Dendrobium</taxon>
    </lineage>
</organism>
<proteinExistence type="predicted"/>
<keyword evidence="1" id="KW-1133">Transmembrane helix</keyword>
<gene>
    <name evidence="2" type="ORF">KFK09_010074</name>
</gene>
<dbReference type="EMBL" id="JAGYWB010000008">
    <property type="protein sequence ID" value="KAI0514040.1"/>
    <property type="molecule type" value="Genomic_DNA"/>
</dbReference>
<dbReference type="AlphaFoldDB" id="A0A8T3BJQ0"/>
<sequence length="118" mass="13880">MEGLSEVWPLIYDHDRVVVLLIYFIYFFIYVIIVFVLFYFISRCTLLLRDVVCKPKGHCGLLSLSPLYEALYSPPYSLLKLMNDYFRISFSCWSSKESLRVGVESPREGDLCNTYQPR</sequence>